<organism evidence="1 2">
    <name type="scientific">Sphingobacterium daejeonense</name>
    <dbReference type="NCBI Taxonomy" id="371142"/>
    <lineage>
        <taxon>Bacteria</taxon>
        <taxon>Pseudomonadati</taxon>
        <taxon>Bacteroidota</taxon>
        <taxon>Sphingobacteriia</taxon>
        <taxon>Sphingobacteriales</taxon>
        <taxon>Sphingobacteriaceae</taxon>
        <taxon>Sphingobacterium</taxon>
    </lineage>
</organism>
<dbReference type="RefSeq" id="WP_380897105.1">
    <property type="nucleotide sequence ID" value="NZ_JBHTKY010000019.1"/>
</dbReference>
<dbReference type="Proteomes" id="UP001597205">
    <property type="component" value="Unassembled WGS sequence"/>
</dbReference>
<sequence length="304" mass="34891">MDKKDQGGNVSLREIRELDLVEFLANLGHQPSRIRNNDFWYLSPLRKETQASFKVNRRINRWYDHGLGKGGNLIDFAILYHGCSIGEFLSGIRGENPLPRHSHEAFPISQQRSEEKIEIVRDMSLRSGSLLRYLQDRRISVKVADLYCRELRYRVGHRSYYGIGFANDGGGFEIRNPLFKASSSPKDISTFHQGNPVVSVFEGFMDFLTFRTLHRDLDESRMDFVVLNSVSMFDRSLQVLQGHQQVSLYLDRDSAGRDLTARALSLGEKFRDESELYSNHKDLNDWSVNIGLAATPATSRKLTR</sequence>
<comment type="caution">
    <text evidence="1">The sequence shown here is derived from an EMBL/GenBank/DDBJ whole genome shotgun (WGS) entry which is preliminary data.</text>
</comment>
<proteinExistence type="predicted"/>
<keyword evidence="2" id="KW-1185">Reference proteome</keyword>
<evidence type="ECO:0000313" key="1">
    <source>
        <dbReference type="EMBL" id="MFD1166447.1"/>
    </source>
</evidence>
<accession>A0ABW3RPM0</accession>
<gene>
    <name evidence="1" type="ORF">ACFQ2C_12605</name>
</gene>
<dbReference type="Gene3D" id="3.90.580.10">
    <property type="entry name" value="Zinc finger, CHC2-type domain"/>
    <property type="match status" value="1"/>
</dbReference>
<dbReference type="InterPro" id="IPR036977">
    <property type="entry name" value="DNA_primase_Znf_CHC2"/>
</dbReference>
<protein>
    <submittedName>
        <fullName evidence="1">Toprim domain-containing protein</fullName>
    </submittedName>
</protein>
<dbReference type="SUPFAM" id="SSF57783">
    <property type="entry name" value="Zinc beta-ribbon"/>
    <property type="match status" value="1"/>
</dbReference>
<reference evidence="2" key="1">
    <citation type="journal article" date="2019" name="Int. J. Syst. Evol. Microbiol.">
        <title>The Global Catalogue of Microorganisms (GCM) 10K type strain sequencing project: providing services to taxonomists for standard genome sequencing and annotation.</title>
        <authorList>
            <consortium name="The Broad Institute Genomics Platform"/>
            <consortium name="The Broad Institute Genome Sequencing Center for Infectious Disease"/>
            <person name="Wu L."/>
            <person name="Ma J."/>
        </authorList>
    </citation>
    <scope>NUCLEOTIDE SEQUENCE [LARGE SCALE GENOMIC DNA]</scope>
    <source>
        <strain evidence="2">CCUG 52468</strain>
    </source>
</reference>
<name>A0ABW3RPM0_9SPHI</name>
<evidence type="ECO:0000313" key="2">
    <source>
        <dbReference type="Proteomes" id="UP001597205"/>
    </source>
</evidence>
<dbReference type="Pfam" id="PF13155">
    <property type="entry name" value="Toprim_2"/>
    <property type="match status" value="1"/>
</dbReference>
<dbReference type="EMBL" id="JBHTKY010000019">
    <property type="protein sequence ID" value="MFD1166447.1"/>
    <property type="molecule type" value="Genomic_DNA"/>
</dbReference>
<dbReference type="Gene3D" id="3.40.1360.10">
    <property type="match status" value="1"/>
</dbReference>